<dbReference type="SUPFAM" id="SSF54427">
    <property type="entry name" value="NTF2-like"/>
    <property type="match status" value="1"/>
</dbReference>
<organism evidence="2 3">
    <name type="scientific">Sinomicrobium oceani</name>
    <dbReference type="NCBI Taxonomy" id="1150368"/>
    <lineage>
        <taxon>Bacteria</taxon>
        <taxon>Pseudomonadati</taxon>
        <taxon>Bacteroidota</taxon>
        <taxon>Flavobacteriia</taxon>
        <taxon>Flavobacteriales</taxon>
        <taxon>Flavobacteriaceae</taxon>
        <taxon>Sinomicrobium</taxon>
    </lineage>
</organism>
<evidence type="ECO:0000313" key="3">
    <source>
        <dbReference type="Proteomes" id="UP000182248"/>
    </source>
</evidence>
<dbReference type="Proteomes" id="UP000182248">
    <property type="component" value="Unassembled WGS sequence"/>
</dbReference>
<reference evidence="2 3" key="1">
    <citation type="submission" date="2016-11" db="EMBL/GenBank/DDBJ databases">
        <authorList>
            <person name="Jaros S."/>
            <person name="Januszkiewicz K."/>
            <person name="Wedrychowicz H."/>
        </authorList>
    </citation>
    <scope>NUCLEOTIDE SEQUENCE [LARGE SCALE GENOMIC DNA]</scope>
    <source>
        <strain evidence="2 3">CGMCC 1.12145</strain>
    </source>
</reference>
<dbReference type="RefSeq" id="WP_072317853.1">
    <property type="nucleotide sequence ID" value="NZ_FPJE01000014.1"/>
</dbReference>
<evidence type="ECO:0000313" key="2">
    <source>
        <dbReference type="EMBL" id="SFW60484.1"/>
    </source>
</evidence>
<sequence length="161" mass="18035">MKIQQVLPLLIIFSICTTACTTTDKKKGGDHNLSDRELVIKNSSMAVEATVKQFTVAMEKRESSILAKLTCEELSYGHSTGKIQDKEQFIEDLVYGPFVFKTIKLEKQTITVKDSTAIVRHVFVADAMDNDTPVKVRIGNILVLVLSNGKWMLLARQAYKL</sequence>
<dbReference type="OrthoDB" id="5383110at2"/>
<gene>
    <name evidence="2" type="ORF">SAMN02927921_02634</name>
</gene>
<feature type="domain" description="DUF4440" evidence="1">
    <location>
        <begin position="48"/>
        <end position="153"/>
    </location>
</feature>
<proteinExistence type="predicted"/>
<accession>A0A1K1QLB9</accession>
<dbReference type="Gene3D" id="3.10.450.50">
    <property type="match status" value="1"/>
</dbReference>
<evidence type="ECO:0000259" key="1">
    <source>
        <dbReference type="Pfam" id="PF14534"/>
    </source>
</evidence>
<protein>
    <recommendedName>
        <fullName evidence="1">DUF4440 domain-containing protein</fullName>
    </recommendedName>
</protein>
<dbReference type="EMBL" id="FPJE01000014">
    <property type="protein sequence ID" value="SFW60484.1"/>
    <property type="molecule type" value="Genomic_DNA"/>
</dbReference>
<dbReference type="Pfam" id="PF14534">
    <property type="entry name" value="DUF4440"/>
    <property type="match status" value="1"/>
</dbReference>
<keyword evidence="3" id="KW-1185">Reference proteome</keyword>
<name>A0A1K1QLB9_9FLAO</name>
<dbReference type="InterPro" id="IPR027843">
    <property type="entry name" value="DUF4440"/>
</dbReference>
<dbReference type="AlphaFoldDB" id="A0A1K1QLB9"/>
<dbReference type="STRING" id="1150368.SAMN02927921_02634"/>
<dbReference type="InterPro" id="IPR032710">
    <property type="entry name" value="NTF2-like_dom_sf"/>
</dbReference>